<organism evidence="2 3">
    <name type="scientific">Eubacterium pyruvativorans</name>
    <dbReference type="NCBI Taxonomy" id="155865"/>
    <lineage>
        <taxon>Bacteria</taxon>
        <taxon>Bacillati</taxon>
        <taxon>Bacillota</taxon>
        <taxon>Clostridia</taxon>
        <taxon>Eubacteriales</taxon>
        <taxon>Eubacteriaceae</taxon>
        <taxon>Eubacterium</taxon>
    </lineage>
</organism>
<dbReference type="AlphaFoldDB" id="A0A1I7EY16"/>
<name>A0A1I7EY16_9FIRM</name>
<dbReference type="PANTHER" id="PTHR43415">
    <property type="entry name" value="SPERMIDINE N(1)-ACETYLTRANSFERASE"/>
    <property type="match status" value="1"/>
</dbReference>
<keyword evidence="3" id="KW-1185">Reference proteome</keyword>
<dbReference type="STRING" id="155865.SAMN05216515_10297"/>
<dbReference type="GO" id="GO:0016747">
    <property type="term" value="F:acyltransferase activity, transferring groups other than amino-acyl groups"/>
    <property type="evidence" value="ECO:0007669"/>
    <property type="project" value="InterPro"/>
</dbReference>
<dbReference type="InterPro" id="IPR000182">
    <property type="entry name" value="GNAT_dom"/>
</dbReference>
<dbReference type="EMBL" id="FPBT01000001">
    <property type="protein sequence ID" value="SFU28811.1"/>
    <property type="molecule type" value="Genomic_DNA"/>
</dbReference>
<dbReference type="OrthoDB" id="9795206at2"/>
<gene>
    <name evidence="2" type="ORF">SAMN05216508_10196</name>
</gene>
<accession>A0A1I7EY16</accession>
<dbReference type="Gene3D" id="3.40.630.30">
    <property type="match status" value="1"/>
</dbReference>
<feature type="domain" description="N-acetyltransferase" evidence="1">
    <location>
        <begin position="31"/>
        <end position="195"/>
    </location>
</feature>
<dbReference type="Pfam" id="PF13302">
    <property type="entry name" value="Acetyltransf_3"/>
    <property type="match status" value="1"/>
</dbReference>
<dbReference type="PROSITE" id="PS51186">
    <property type="entry name" value="GNAT"/>
    <property type="match status" value="1"/>
</dbReference>
<reference evidence="2 3" key="1">
    <citation type="submission" date="2016-10" db="EMBL/GenBank/DDBJ databases">
        <authorList>
            <person name="de Groot N.N."/>
        </authorList>
    </citation>
    <scope>NUCLEOTIDE SEQUENCE [LARGE SCALE GENOMIC DNA]</scope>
    <source>
        <strain evidence="2 3">KHGC13</strain>
    </source>
</reference>
<evidence type="ECO:0000313" key="2">
    <source>
        <dbReference type="EMBL" id="SFU28811.1"/>
    </source>
</evidence>
<sequence>MIPVRWGIAGGPDAETGEGMGGTKMIESKNLILRETTFEDCDYFAKWEQDETVTENFIYYRDHSYKEIVTDFVMNNSSESVLQFTIVSKETDRPVGRMVLTNIDRRTDSLDCHMIYIADRRLRGRGLGEEAMRVILQYAFINLHMERITFYHLKQDMPSAQMCLKLGCKDEGVRRHAGKQKGKYLDLYVMSLLRAEYYEKIHEK</sequence>
<dbReference type="PANTHER" id="PTHR43415:SF3">
    <property type="entry name" value="GNAT-FAMILY ACETYLTRANSFERASE"/>
    <property type="match status" value="1"/>
</dbReference>
<protein>
    <submittedName>
        <fullName evidence="2">Protein N-acetyltransferase, RimJ/RimL family</fullName>
    </submittedName>
</protein>
<dbReference type="InterPro" id="IPR016181">
    <property type="entry name" value="Acyl_CoA_acyltransferase"/>
</dbReference>
<keyword evidence="2" id="KW-0808">Transferase</keyword>
<evidence type="ECO:0000259" key="1">
    <source>
        <dbReference type="PROSITE" id="PS51186"/>
    </source>
</evidence>
<dbReference type="CDD" id="cd04301">
    <property type="entry name" value="NAT_SF"/>
    <property type="match status" value="1"/>
</dbReference>
<evidence type="ECO:0000313" key="3">
    <source>
        <dbReference type="Proteomes" id="UP000198817"/>
    </source>
</evidence>
<dbReference type="Proteomes" id="UP000198817">
    <property type="component" value="Unassembled WGS sequence"/>
</dbReference>
<dbReference type="SUPFAM" id="SSF55729">
    <property type="entry name" value="Acyl-CoA N-acyltransferases (Nat)"/>
    <property type="match status" value="1"/>
</dbReference>
<proteinExistence type="predicted"/>